<name>A0A329S673_9STRA</name>
<evidence type="ECO:0000313" key="7">
    <source>
        <dbReference type="Proteomes" id="UP000251314"/>
    </source>
</evidence>
<gene>
    <name evidence="6" type="ORF">PC110_g12246</name>
</gene>
<feature type="transmembrane region" description="Helical" evidence="5">
    <location>
        <begin position="100"/>
        <end position="122"/>
    </location>
</feature>
<dbReference type="Pfam" id="PF00335">
    <property type="entry name" value="Tetraspanin"/>
    <property type="match status" value="1"/>
</dbReference>
<evidence type="ECO:0000256" key="2">
    <source>
        <dbReference type="ARBA" id="ARBA00022692"/>
    </source>
</evidence>
<keyword evidence="3 5" id="KW-1133">Transmembrane helix</keyword>
<accession>A0A329S673</accession>
<protein>
    <recommendedName>
        <fullName evidence="8">Tetraspanin/Peripherin</fullName>
    </recommendedName>
</protein>
<dbReference type="VEuPathDB" id="FungiDB:PC110_g12246"/>
<comment type="caution">
    <text evidence="6">The sequence shown here is derived from an EMBL/GenBank/DDBJ whole genome shotgun (WGS) entry which is preliminary data.</text>
</comment>
<dbReference type="OrthoDB" id="113657at2759"/>
<evidence type="ECO:0000256" key="5">
    <source>
        <dbReference type="SAM" id="Phobius"/>
    </source>
</evidence>
<evidence type="ECO:0000256" key="3">
    <source>
        <dbReference type="ARBA" id="ARBA00022989"/>
    </source>
</evidence>
<dbReference type="InterPro" id="IPR018499">
    <property type="entry name" value="Tetraspanin/Peripherin"/>
</dbReference>
<comment type="subcellular location">
    <subcellularLocation>
        <location evidence="1">Membrane</location>
        <topology evidence="1">Multi-pass membrane protein</topology>
    </subcellularLocation>
</comment>
<dbReference type="EMBL" id="MJFZ01000323">
    <property type="protein sequence ID" value="RAW31396.1"/>
    <property type="molecule type" value="Genomic_DNA"/>
</dbReference>
<evidence type="ECO:0000256" key="1">
    <source>
        <dbReference type="ARBA" id="ARBA00004141"/>
    </source>
</evidence>
<dbReference type="AlphaFoldDB" id="A0A329S673"/>
<evidence type="ECO:0000256" key="4">
    <source>
        <dbReference type="ARBA" id="ARBA00023136"/>
    </source>
</evidence>
<feature type="transmembrane region" description="Helical" evidence="5">
    <location>
        <begin position="64"/>
        <end position="88"/>
    </location>
</feature>
<keyword evidence="7" id="KW-1185">Reference proteome</keyword>
<feature type="transmembrane region" description="Helical" evidence="5">
    <location>
        <begin position="134"/>
        <end position="159"/>
    </location>
</feature>
<proteinExistence type="predicted"/>
<keyword evidence="2 5" id="KW-0812">Transmembrane</keyword>
<evidence type="ECO:0008006" key="8">
    <source>
        <dbReference type="Google" id="ProtNLM"/>
    </source>
</evidence>
<reference evidence="6 7" key="1">
    <citation type="submission" date="2018-01" db="EMBL/GenBank/DDBJ databases">
        <title>Draft genome of the strawberry crown rot pathogen Phytophthora cactorum.</title>
        <authorList>
            <person name="Armitage A.D."/>
            <person name="Lysoe E."/>
            <person name="Nellist C.F."/>
            <person name="Harrison R.J."/>
            <person name="Brurberg M.B."/>
        </authorList>
    </citation>
    <scope>NUCLEOTIDE SEQUENCE [LARGE SCALE GENOMIC DNA]</scope>
    <source>
        <strain evidence="6 7">10300</strain>
    </source>
</reference>
<organism evidence="6 7">
    <name type="scientific">Phytophthora cactorum</name>
    <dbReference type="NCBI Taxonomy" id="29920"/>
    <lineage>
        <taxon>Eukaryota</taxon>
        <taxon>Sar</taxon>
        <taxon>Stramenopiles</taxon>
        <taxon>Oomycota</taxon>
        <taxon>Peronosporomycetes</taxon>
        <taxon>Peronosporales</taxon>
        <taxon>Peronosporaceae</taxon>
        <taxon>Phytophthora</taxon>
    </lineage>
</organism>
<evidence type="ECO:0000313" key="6">
    <source>
        <dbReference type="EMBL" id="RAW31396.1"/>
    </source>
</evidence>
<dbReference type="GO" id="GO:0016020">
    <property type="term" value="C:membrane"/>
    <property type="evidence" value="ECO:0007669"/>
    <property type="project" value="UniProtKB-SubCell"/>
</dbReference>
<dbReference type="Proteomes" id="UP000251314">
    <property type="component" value="Unassembled WGS sequence"/>
</dbReference>
<sequence length="341" mass="36917">MTAAQNDSNGTAVGQILPQLRLKRPIPARGVLSPPRATRQAQDVPRLSESVAGFPVARLAETFLYFWTVVAIILGIVQACFVLYMLYLKEGGNFTPSLPFNLAAFGGLAITLASCFGLFGLLHHRKIVTEGRRNYSLGMFIILGTIGASVVVVAGAMALSLVHVVQRAQDEDFSSDQVVVLETNVITRLHAQVLKSSSAWRNTQNELKCCGYDRVSVLQDYLSASSSWDASLQTAVEDANAIGGRYCSTRVSECVGTTTEAHCPVPGRDYCRVELLQVAQDNYSLIGICALTLGATQLLFSAFGLFTLLCDVRRISGSSPIYEIRHQMLSPVQPNVPNAEA</sequence>
<feature type="transmembrane region" description="Helical" evidence="5">
    <location>
        <begin position="285"/>
        <end position="309"/>
    </location>
</feature>
<keyword evidence="4 5" id="KW-0472">Membrane</keyword>